<dbReference type="AlphaFoldDB" id="A0A895Y7P7"/>
<protein>
    <submittedName>
        <fullName evidence="3">Aldo/keto reductase</fullName>
    </submittedName>
</protein>
<dbReference type="SUPFAM" id="SSF51430">
    <property type="entry name" value="NAD(P)-linked oxidoreductase"/>
    <property type="match status" value="1"/>
</dbReference>
<organism evidence="3 4">
    <name type="scientific">Natronosporangium hydrolyticum</name>
    <dbReference type="NCBI Taxonomy" id="2811111"/>
    <lineage>
        <taxon>Bacteria</taxon>
        <taxon>Bacillati</taxon>
        <taxon>Actinomycetota</taxon>
        <taxon>Actinomycetes</taxon>
        <taxon>Micromonosporales</taxon>
        <taxon>Micromonosporaceae</taxon>
        <taxon>Natronosporangium</taxon>
    </lineage>
</organism>
<dbReference type="PANTHER" id="PTHR43625">
    <property type="entry name" value="AFLATOXIN B1 ALDEHYDE REDUCTASE"/>
    <property type="match status" value="1"/>
</dbReference>
<dbReference type="GO" id="GO:0005737">
    <property type="term" value="C:cytoplasm"/>
    <property type="evidence" value="ECO:0007669"/>
    <property type="project" value="TreeGrafter"/>
</dbReference>
<dbReference type="InterPro" id="IPR050791">
    <property type="entry name" value="Aldo-Keto_reductase"/>
</dbReference>
<gene>
    <name evidence="3" type="ORF">JQS43_19500</name>
</gene>
<dbReference type="InterPro" id="IPR036812">
    <property type="entry name" value="NAD(P)_OxRdtase_dom_sf"/>
</dbReference>
<evidence type="ECO:0000313" key="4">
    <source>
        <dbReference type="Proteomes" id="UP000662857"/>
    </source>
</evidence>
<dbReference type="GO" id="GO:0016491">
    <property type="term" value="F:oxidoreductase activity"/>
    <property type="evidence" value="ECO:0007669"/>
    <property type="project" value="UniProtKB-KW"/>
</dbReference>
<dbReference type="KEGG" id="nhy:JQS43_19500"/>
<name>A0A895Y7P7_9ACTN</name>
<reference evidence="3" key="1">
    <citation type="submission" date="2021-02" db="EMBL/GenBank/DDBJ databases">
        <title>Natrosporangium hydrolyticum gen. nov., sp. nov, a haloalkaliphilic actinobacterium from a soda solonchak soil.</title>
        <authorList>
            <person name="Sorokin D.Y."/>
            <person name="Khijniak T.V."/>
            <person name="Zakharycheva A.P."/>
            <person name="Boueva O.V."/>
            <person name="Ariskina E.V."/>
            <person name="Hahnke R.L."/>
            <person name="Bunk B."/>
            <person name="Sproer C."/>
            <person name="Schumann P."/>
            <person name="Evtushenko L.I."/>
            <person name="Kublanov I.V."/>
        </authorList>
    </citation>
    <scope>NUCLEOTIDE SEQUENCE</scope>
    <source>
        <strain evidence="3">DSM 106523</strain>
    </source>
</reference>
<evidence type="ECO:0000313" key="3">
    <source>
        <dbReference type="EMBL" id="QSB13737.1"/>
    </source>
</evidence>
<dbReference type="InterPro" id="IPR023210">
    <property type="entry name" value="NADP_OxRdtase_dom"/>
</dbReference>
<proteinExistence type="predicted"/>
<dbReference type="Gene3D" id="3.20.20.100">
    <property type="entry name" value="NADP-dependent oxidoreductase domain"/>
    <property type="match status" value="1"/>
</dbReference>
<dbReference type="Pfam" id="PF00248">
    <property type="entry name" value="Aldo_ket_red"/>
    <property type="match status" value="1"/>
</dbReference>
<sequence>MGASGLPDLSCPPRLAQGVHPVTALQSERSLWERGLEPEVVPVARKLGVGIVPFAPLGRGFLTGAIPAGTSFDPDDLRANDPRRRARTCFVTRSWCRCCAGWRSTDRLPRPRSPWPGCWPRATTWCDSGC</sequence>
<accession>A0A895Y7P7</accession>
<keyword evidence="1" id="KW-0560">Oxidoreductase</keyword>
<keyword evidence="4" id="KW-1185">Reference proteome</keyword>
<evidence type="ECO:0000259" key="2">
    <source>
        <dbReference type="Pfam" id="PF00248"/>
    </source>
</evidence>
<dbReference type="Proteomes" id="UP000662857">
    <property type="component" value="Chromosome"/>
</dbReference>
<dbReference type="EMBL" id="CP070499">
    <property type="protein sequence ID" value="QSB13737.1"/>
    <property type="molecule type" value="Genomic_DNA"/>
</dbReference>
<dbReference type="PANTHER" id="PTHR43625:SF99">
    <property type="entry name" value="ALDO-KETO REDUCTASE 1-RELATED"/>
    <property type="match status" value="1"/>
</dbReference>
<feature type="domain" description="NADP-dependent oxidoreductase" evidence="2">
    <location>
        <begin position="18"/>
        <end position="78"/>
    </location>
</feature>
<evidence type="ECO:0000256" key="1">
    <source>
        <dbReference type="ARBA" id="ARBA00023002"/>
    </source>
</evidence>